<protein>
    <recommendedName>
        <fullName evidence="2">CID domain-containing protein</fullName>
    </recommendedName>
</protein>
<evidence type="ECO:0000313" key="3">
    <source>
        <dbReference type="EMBL" id="KAH0557023.1"/>
    </source>
</evidence>
<comment type="caution">
    <text evidence="3">The sequence shown here is derived from an EMBL/GenBank/DDBJ whole genome shotgun (WGS) entry which is preliminary data.</text>
</comment>
<organism evidence="3 4">
    <name type="scientific">Trichoglossum hirsutum</name>
    <dbReference type="NCBI Taxonomy" id="265104"/>
    <lineage>
        <taxon>Eukaryota</taxon>
        <taxon>Fungi</taxon>
        <taxon>Dikarya</taxon>
        <taxon>Ascomycota</taxon>
        <taxon>Pezizomycotina</taxon>
        <taxon>Geoglossomycetes</taxon>
        <taxon>Geoglossales</taxon>
        <taxon>Geoglossaceae</taxon>
        <taxon>Trichoglossum</taxon>
    </lineage>
</organism>
<dbReference type="Proteomes" id="UP000750711">
    <property type="component" value="Unassembled WGS sequence"/>
</dbReference>
<sequence length="385" mass="41720">MGDVSQVWDSRMASSTSTTDYGRHIHRRHAERTAQLWIQRLKDSSSSKRLNLIYLANGATNEIQQKLRRVVEVWRQRQIFEGPIQEAIETRIDDLDKSRSSNKKPLFGSSFMSSSSIPPEIQPLIPLQGAVSKVPSSTKTAIDNARQEYLRITDPSAPLPTPPVYAARLSGLLKTLASAEGAVAEGIKARRALVEALEKLLDTNRNALNEDEAQHLELVNWRTGVDQKKRDVEDSIMRGLAEESSPLSHANGSPGSDNAGSRVARESMSSEPERAPSVEALTPTGTPPPQTSFPPRATASDFFDDSPKVPAVTQQQFAPAAGSDLLSSLAMPYGRPVVGGQTNGSSAKKRKLNDAEDFPGLGGDDALAGLDEDVAEILRRDSGGF</sequence>
<name>A0A9P8L9Y6_9PEZI</name>
<dbReference type="Pfam" id="PF04818">
    <property type="entry name" value="CID"/>
    <property type="match status" value="1"/>
</dbReference>
<evidence type="ECO:0000259" key="2">
    <source>
        <dbReference type="Pfam" id="PF04818"/>
    </source>
</evidence>
<dbReference type="InterPro" id="IPR006569">
    <property type="entry name" value="CID_dom"/>
</dbReference>
<feature type="compositionally biased region" description="Polar residues" evidence="1">
    <location>
        <begin position="245"/>
        <end position="259"/>
    </location>
</feature>
<dbReference type="EMBL" id="JAGHQM010000938">
    <property type="protein sequence ID" value="KAH0557023.1"/>
    <property type="molecule type" value="Genomic_DNA"/>
</dbReference>
<reference evidence="3" key="1">
    <citation type="submission" date="2021-03" db="EMBL/GenBank/DDBJ databases">
        <title>Comparative genomics and phylogenomic investigation of the class Geoglossomycetes provide insights into ecological specialization and systematics.</title>
        <authorList>
            <person name="Melie T."/>
            <person name="Pirro S."/>
            <person name="Miller A.N."/>
            <person name="Quandt A."/>
        </authorList>
    </citation>
    <scope>NUCLEOTIDE SEQUENCE</scope>
    <source>
        <strain evidence="3">CAQ_001_2017</strain>
    </source>
</reference>
<accession>A0A9P8L9Y6</accession>
<gene>
    <name evidence="3" type="ORF">GP486_005188</name>
</gene>
<feature type="region of interest" description="Disordered" evidence="1">
    <location>
        <begin position="242"/>
        <end position="307"/>
    </location>
</feature>
<feature type="domain" description="CID" evidence="2">
    <location>
        <begin position="26"/>
        <end position="57"/>
    </location>
</feature>
<evidence type="ECO:0000256" key="1">
    <source>
        <dbReference type="SAM" id="MobiDB-lite"/>
    </source>
</evidence>
<keyword evidence="4" id="KW-1185">Reference proteome</keyword>
<evidence type="ECO:0000313" key="4">
    <source>
        <dbReference type="Proteomes" id="UP000750711"/>
    </source>
</evidence>
<feature type="region of interest" description="Disordered" evidence="1">
    <location>
        <begin position="337"/>
        <end position="367"/>
    </location>
</feature>
<proteinExistence type="predicted"/>
<dbReference type="AlphaFoldDB" id="A0A9P8L9Y6"/>